<dbReference type="EMBL" id="JBFNQN010000015">
    <property type="protein sequence ID" value="MEW9267070.1"/>
    <property type="molecule type" value="Genomic_DNA"/>
</dbReference>
<keyword evidence="4" id="KW-1185">Reference proteome</keyword>
<reference evidence="3 4" key="1">
    <citation type="submission" date="2024-07" db="EMBL/GenBank/DDBJ databases">
        <authorList>
            <person name="Thanompreechachai J."/>
            <person name="Duangmal K."/>
        </authorList>
    </citation>
    <scope>NUCLEOTIDE SEQUENCE [LARGE SCALE GENOMIC DNA]</scope>
    <source>
        <strain evidence="3 4">KCTC 19886</strain>
    </source>
</reference>
<dbReference type="RefSeq" id="WP_367640259.1">
    <property type="nucleotide sequence ID" value="NZ_JBFNQN010000015.1"/>
</dbReference>
<dbReference type="Gene3D" id="2.40.128.20">
    <property type="match status" value="1"/>
</dbReference>
<gene>
    <name evidence="3" type="ORF">AB1207_20150</name>
</gene>
<accession>A0ABV3PC27</accession>
<dbReference type="InterPro" id="IPR012674">
    <property type="entry name" value="Calycin"/>
</dbReference>
<evidence type="ECO:0000313" key="3">
    <source>
        <dbReference type="EMBL" id="MEW9267070.1"/>
    </source>
</evidence>
<feature type="domain" description="MoaF C-terminal" evidence="2">
    <location>
        <begin position="150"/>
        <end position="262"/>
    </location>
</feature>
<sequence>MSVVNTPTDYLTASEWPTLNALDGHGFGDYDLPDTDALAGTRLTVTLDDGAQVSVEIGADGEATVLDERPGSDLVAHTGPVSVKLVDDDLHLVHTASPGPDGIAHVVVVDGRTGAATVVRSHVAPPGPVGTVRVVEEVRTGTTTGGAARHERTDALVGRRVLYVYGPDNAYEHLYLTDSAYTWHCLAGAEKGLADTDRGRVWRLRENVFLFAWQEKVVPCDGIVAINFDRGRSTGRIWGLDTEEGTTNSIAMGARESELSRTVPDPSAWA</sequence>
<dbReference type="InterPro" id="IPR035348">
    <property type="entry name" value="MoaF_C"/>
</dbReference>
<feature type="domain" description="Molybdenum cofactor biosynthesis protein F N-terminal" evidence="1">
    <location>
        <begin position="14"/>
        <end position="123"/>
    </location>
</feature>
<dbReference type="InterPro" id="IPR024724">
    <property type="entry name" value="MoaF_N"/>
</dbReference>
<proteinExistence type="predicted"/>
<dbReference type="Pfam" id="PF17409">
    <property type="entry name" value="MoaF_C"/>
    <property type="match status" value="1"/>
</dbReference>
<evidence type="ECO:0000259" key="1">
    <source>
        <dbReference type="Pfam" id="PF10703"/>
    </source>
</evidence>
<protein>
    <submittedName>
        <fullName evidence="3">MoaF C-terminal domain-containing protein</fullName>
    </submittedName>
</protein>
<name>A0ABV3PC27_9ACTN</name>
<evidence type="ECO:0000259" key="2">
    <source>
        <dbReference type="Pfam" id="PF17409"/>
    </source>
</evidence>
<comment type="caution">
    <text evidence="3">The sequence shown here is derived from an EMBL/GenBank/DDBJ whole genome shotgun (WGS) entry which is preliminary data.</text>
</comment>
<evidence type="ECO:0000313" key="4">
    <source>
        <dbReference type="Proteomes" id="UP001555826"/>
    </source>
</evidence>
<dbReference type="Pfam" id="PF10703">
    <property type="entry name" value="MoaF"/>
    <property type="match status" value="1"/>
</dbReference>
<dbReference type="Proteomes" id="UP001555826">
    <property type="component" value="Unassembled WGS sequence"/>
</dbReference>
<organism evidence="3 4">
    <name type="scientific">Kineococcus endophyticus</name>
    <dbReference type="NCBI Taxonomy" id="1181883"/>
    <lineage>
        <taxon>Bacteria</taxon>
        <taxon>Bacillati</taxon>
        <taxon>Actinomycetota</taxon>
        <taxon>Actinomycetes</taxon>
        <taxon>Kineosporiales</taxon>
        <taxon>Kineosporiaceae</taxon>
        <taxon>Kineococcus</taxon>
    </lineage>
</organism>